<dbReference type="AlphaFoldDB" id="D9WBL1"/>
<evidence type="ECO:0000256" key="2">
    <source>
        <dbReference type="ARBA" id="ARBA00022898"/>
    </source>
</evidence>
<evidence type="ECO:0000313" key="4">
    <source>
        <dbReference type="EMBL" id="EFL24967.1"/>
    </source>
</evidence>
<keyword evidence="5" id="KW-1185">Reference proteome</keyword>
<dbReference type="Gene3D" id="3.40.640.10">
    <property type="entry name" value="Type I PLP-dependent aspartate aminotransferase-like (Major domain)"/>
    <property type="match status" value="1"/>
</dbReference>
<proteinExistence type="inferred from homology"/>
<gene>
    <name evidence="4" type="ORF">SSOG_04681</name>
</gene>
<dbReference type="GO" id="GO:0030170">
    <property type="term" value="F:pyridoxal phosphate binding"/>
    <property type="evidence" value="ECO:0007669"/>
    <property type="project" value="InterPro"/>
</dbReference>
<dbReference type="SUPFAM" id="SSF53383">
    <property type="entry name" value="PLP-dependent transferases"/>
    <property type="match status" value="1"/>
</dbReference>
<protein>
    <submittedName>
        <fullName evidence="4">Aminotransferase, class III</fullName>
    </submittedName>
</protein>
<evidence type="ECO:0000256" key="3">
    <source>
        <dbReference type="RuleBase" id="RU003560"/>
    </source>
</evidence>
<dbReference type="OrthoDB" id="4510254at2"/>
<reference evidence="4 5" key="1">
    <citation type="submission" date="2009-02" db="EMBL/GenBank/DDBJ databases">
        <title>Annotation of Streptomyces hygroscopicus strain ATCC 53653.</title>
        <authorList>
            <consortium name="The Broad Institute Genome Sequencing Platform"/>
            <consortium name="Broad Institute Microbial Sequencing Center"/>
            <person name="Fischbach M."/>
            <person name="Godfrey P."/>
            <person name="Ward D."/>
            <person name="Young S."/>
            <person name="Zeng Q."/>
            <person name="Koehrsen M."/>
            <person name="Alvarado L."/>
            <person name="Berlin A.M."/>
            <person name="Bochicchio J."/>
            <person name="Borenstein D."/>
            <person name="Chapman S.B."/>
            <person name="Chen Z."/>
            <person name="Engels R."/>
            <person name="Freedman E."/>
            <person name="Gellesch M."/>
            <person name="Goldberg J."/>
            <person name="Griggs A."/>
            <person name="Gujja S."/>
            <person name="Heilman E.R."/>
            <person name="Heiman D.I."/>
            <person name="Hepburn T.A."/>
            <person name="Howarth C."/>
            <person name="Jen D."/>
            <person name="Larson L."/>
            <person name="Lewis B."/>
            <person name="Mehta T."/>
            <person name="Park D."/>
            <person name="Pearson M."/>
            <person name="Richards J."/>
            <person name="Roberts A."/>
            <person name="Saif S."/>
            <person name="Shea T.D."/>
            <person name="Shenoy N."/>
            <person name="Sisk P."/>
            <person name="Stolte C."/>
            <person name="Sykes S.N."/>
            <person name="Thomson T."/>
            <person name="Walk T."/>
            <person name="White J."/>
            <person name="Yandava C."/>
            <person name="Straight P."/>
            <person name="Clardy J."/>
            <person name="Hung D."/>
            <person name="Kolter R."/>
            <person name="Mekalanos J."/>
            <person name="Walker S."/>
            <person name="Walsh C.T."/>
            <person name="Wieland-Brown L.C."/>
            <person name="Haas B."/>
            <person name="Nusbaum C."/>
            <person name="Birren B."/>
        </authorList>
    </citation>
    <scope>NUCLEOTIDE SEQUENCE [LARGE SCALE GENOMIC DNA]</scope>
    <source>
        <strain evidence="4 5">ATCC 53653</strain>
    </source>
</reference>
<keyword evidence="4" id="KW-0808">Transferase</keyword>
<dbReference type="EMBL" id="GG657754">
    <property type="protein sequence ID" value="EFL24967.1"/>
    <property type="molecule type" value="Genomic_DNA"/>
</dbReference>
<dbReference type="InterPro" id="IPR005814">
    <property type="entry name" value="Aminotrans_3"/>
</dbReference>
<comment type="similarity">
    <text evidence="1 3">Belongs to the class-III pyridoxal-phosphate-dependent aminotransferase family.</text>
</comment>
<dbReference type="HOGENOM" id="CLU_016922_4_0_11"/>
<dbReference type="PANTHER" id="PTHR43094:SF1">
    <property type="entry name" value="AMINOTRANSFERASE CLASS-III"/>
    <property type="match status" value="1"/>
</dbReference>
<keyword evidence="2 3" id="KW-0663">Pyridoxal phosphate</keyword>
<evidence type="ECO:0000256" key="1">
    <source>
        <dbReference type="ARBA" id="ARBA00008954"/>
    </source>
</evidence>
<dbReference type="STRING" id="457427.SSOG_04681"/>
<dbReference type="PROSITE" id="PS00600">
    <property type="entry name" value="AA_TRANSFER_CLASS_3"/>
    <property type="match status" value="1"/>
</dbReference>
<name>D9WBL1_9ACTN</name>
<dbReference type="GO" id="GO:0008483">
    <property type="term" value="F:transaminase activity"/>
    <property type="evidence" value="ECO:0007669"/>
    <property type="project" value="UniProtKB-KW"/>
</dbReference>
<dbReference type="InterPro" id="IPR015424">
    <property type="entry name" value="PyrdxlP-dep_Trfase"/>
</dbReference>
<dbReference type="Pfam" id="PF00202">
    <property type="entry name" value="Aminotran_3"/>
    <property type="match status" value="1"/>
</dbReference>
<keyword evidence="4" id="KW-0032">Aminotransferase</keyword>
<dbReference type="PANTHER" id="PTHR43094">
    <property type="entry name" value="AMINOTRANSFERASE"/>
    <property type="match status" value="1"/>
</dbReference>
<dbReference type="Proteomes" id="UP000003963">
    <property type="component" value="Unassembled WGS sequence"/>
</dbReference>
<dbReference type="RefSeq" id="WP_009716771.1">
    <property type="nucleotide sequence ID" value="NZ_GG657754.1"/>
</dbReference>
<dbReference type="InterPro" id="IPR049704">
    <property type="entry name" value="Aminotrans_3_PPA_site"/>
</dbReference>
<evidence type="ECO:0000313" key="5">
    <source>
        <dbReference type="Proteomes" id="UP000003963"/>
    </source>
</evidence>
<dbReference type="InterPro" id="IPR015421">
    <property type="entry name" value="PyrdxlP-dep_Trfase_major"/>
</dbReference>
<dbReference type="InterPro" id="IPR015422">
    <property type="entry name" value="PyrdxlP-dep_Trfase_small"/>
</dbReference>
<accession>D9WBL1</accession>
<dbReference type="Gene3D" id="3.90.1150.10">
    <property type="entry name" value="Aspartate Aminotransferase, domain 1"/>
    <property type="match status" value="1"/>
</dbReference>
<dbReference type="CDD" id="cd00610">
    <property type="entry name" value="OAT_like"/>
    <property type="match status" value="1"/>
</dbReference>
<sequence>MTKRRGGLLHGDWSGTWPVAETGAGVYLYDRDGRQFLDAVGGAHVVTIGHGVSEIANAMAEQARKLAYASSRTWVNEPQLELAELIRSRTPPGLVWVYFTSSGSEAAEMAMQLARQYHLERNEPERHRIIGRWHSYHGGTLGAVGMGGHAVHRSRLEPYLPRARHVASPQCAHCPFDLNHPSCEIKCATDLVDAIEHAGHETVAAFIAEPIGGTTSGALEPPTGYYESIRSICDEYGILFIADEVVTGFGRTGRDFAIQHWNAIPDLILCSKGLASGYAPLGAVVVHERVADTIRDGTGSVSLRMTYSGHPVSCAAGLAVQRHIADLHLVDRCASMGDYLKERLTEMGKASAFVSEVRGRGLLLAVELAAEPDRGVAFPRIERAQERVVAEAFRRGMLLMGGSGTASSPDGDHILISPPFILTEAEGDLLVELLQQSIAAALVEGH</sequence>
<organism evidence="4 5">
    <name type="scientific">Streptomyces himastatinicus ATCC 53653</name>
    <dbReference type="NCBI Taxonomy" id="457427"/>
    <lineage>
        <taxon>Bacteria</taxon>
        <taxon>Bacillati</taxon>
        <taxon>Actinomycetota</taxon>
        <taxon>Actinomycetes</taxon>
        <taxon>Kitasatosporales</taxon>
        <taxon>Streptomycetaceae</taxon>
        <taxon>Streptomyces</taxon>
        <taxon>Streptomyces violaceusniger group</taxon>
    </lineage>
</organism>